<dbReference type="AlphaFoldDB" id="A0AAV3S5Y0"/>
<accession>A0AAV3S5Y0</accession>
<dbReference type="RefSeq" id="WP_211312551.1">
    <property type="nucleotide sequence ID" value="NZ_BAAABL010000039.1"/>
</dbReference>
<comment type="caution">
    <text evidence="1">The sequence shown here is derived from an EMBL/GenBank/DDBJ whole genome shotgun (WGS) entry which is preliminary data.</text>
</comment>
<dbReference type="Proteomes" id="UP001500837">
    <property type="component" value="Unassembled WGS sequence"/>
</dbReference>
<proteinExistence type="predicted"/>
<gene>
    <name evidence="1" type="ORF">GCM10009066_09580</name>
</gene>
<evidence type="ECO:0000313" key="1">
    <source>
        <dbReference type="EMBL" id="GAA0297349.1"/>
    </source>
</evidence>
<reference evidence="1 2" key="1">
    <citation type="journal article" date="2019" name="Int. J. Syst. Evol. Microbiol.">
        <title>The Global Catalogue of Microorganisms (GCM) 10K type strain sequencing project: providing services to taxonomists for standard genome sequencing and annotation.</title>
        <authorList>
            <consortium name="The Broad Institute Genomics Platform"/>
            <consortium name="The Broad Institute Genome Sequencing Center for Infectious Disease"/>
            <person name="Wu L."/>
            <person name="Ma J."/>
        </authorList>
    </citation>
    <scope>NUCLEOTIDE SEQUENCE [LARGE SCALE GENOMIC DNA]</scope>
    <source>
        <strain evidence="1 2">JCM 16330</strain>
    </source>
</reference>
<keyword evidence="2" id="KW-1185">Reference proteome</keyword>
<protein>
    <submittedName>
        <fullName evidence="1">Uncharacterized protein</fullName>
    </submittedName>
</protein>
<sequence length="678" mass="73336">MTRAGPIEFDAAGETLRIDDRVMDATCRLTADTSIDPEPVSGARFLFPVDAAVSFEATTLSMPANVGSCVRNERGEKKAQLSELSVSFPHGTYYVDVEAACKLYVKVFDAAFEASTEHHHGQGAATLTFEEPTRVAIGARSYHERPHTTITVPADPNSLREALPYLASPMKEWSPERSWATLRGHPPRIERGDELSIPSSLSRPDTGVTLAVPETYASLYAAAPLSYYLGADVVASADPELRLDNGYRQSLGDGAVAPRTVTGLLERCLFLDSLVRTAGYYGVPRQEYEAVAGALAFYPPALYDRPMVEQLMEYLEAPRSAFANYLPDARYAAVVRDDPADAPLLPYLVRDLVPVTTDRRDVPSDRALLTGYSGGRVPDGATRLSVAGFEHALSEPIHDVTEERFALLGVDDAARDALSAVLLGEEHREVAEPFMIDITAPTTAAVRAALAADYGFVHIDAPLTEHGFVCRDGVLDPASVPSVSARAVSVVGDLDAGSEAIEAFVERGARIGVASSSLDSRTVGRIAGRLLSGAPFERAVAWSGTDGSLRFAGDASTCLVRVGGGGASIPQYVIRSDGIDSHRLWTYGWWTRFDDIGGVTALYDDRVCDQFQLFGTEIEQPPALSSADVAALCNERECIYVLNDEVYQHDHEMTPEAVRQSAARAIRERSSPPRDTQF</sequence>
<organism evidence="1 2">
    <name type="scientific">Halarchaeum salinum</name>
    <dbReference type="NCBI Taxonomy" id="489912"/>
    <lineage>
        <taxon>Archaea</taxon>
        <taxon>Methanobacteriati</taxon>
        <taxon>Methanobacteriota</taxon>
        <taxon>Stenosarchaea group</taxon>
        <taxon>Halobacteria</taxon>
        <taxon>Halobacteriales</taxon>
        <taxon>Halobacteriaceae</taxon>
    </lineage>
</organism>
<name>A0AAV3S5Y0_9EURY</name>
<evidence type="ECO:0000313" key="2">
    <source>
        <dbReference type="Proteomes" id="UP001500837"/>
    </source>
</evidence>
<dbReference type="EMBL" id="BAAABL010000039">
    <property type="protein sequence ID" value="GAA0297349.1"/>
    <property type="molecule type" value="Genomic_DNA"/>
</dbReference>